<gene>
    <name evidence="2" type="ORF">IW967_00510</name>
</gene>
<sequence>MDWFMWIFYLIGFQGIAFLSASMEHVTWLEGFLALMVYVLCNLGVYLSLRKDDPSVSDPIAVMGLLAFPAALSLGYAFASAWHFGDHFEWGLRIGWLVVEFAGMLYGSTFAFRRTDNTKEILGFSMFPLASIAWKHWSDRTCGTSSCS</sequence>
<feature type="transmembrane region" description="Helical" evidence="1">
    <location>
        <begin position="32"/>
        <end position="49"/>
    </location>
</feature>
<organism evidence="2 3">
    <name type="scientific">Alicyclobacillus mali</name>
    <name type="common">ex Roth et al. 2021</name>
    <dbReference type="NCBI Taxonomy" id="1123961"/>
    <lineage>
        <taxon>Bacteria</taxon>
        <taxon>Bacillati</taxon>
        <taxon>Bacillota</taxon>
        <taxon>Bacilli</taxon>
        <taxon>Bacillales</taxon>
        <taxon>Alicyclobacillaceae</taxon>
        <taxon>Alicyclobacillus</taxon>
    </lineage>
</organism>
<dbReference type="Proteomes" id="UP000642910">
    <property type="component" value="Unassembled WGS sequence"/>
</dbReference>
<feature type="transmembrane region" description="Helical" evidence="1">
    <location>
        <begin position="7"/>
        <end position="26"/>
    </location>
</feature>
<evidence type="ECO:0000313" key="3">
    <source>
        <dbReference type="Proteomes" id="UP000642910"/>
    </source>
</evidence>
<keyword evidence="1" id="KW-0472">Membrane</keyword>
<evidence type="ECO:0008006" key="4">
    <source>
        <dbReference type="Google" id="ProtNLM"/>
    </source>
</evidence>
<evidence type="ECO:0000256" key="1">
    <source>
        <dbReference type="SAM" id="Phobius"/>
    </source>
</evidence>
<keyword evidence="3" id="KW-1185">Reference proteome</keyword>
<comment type="caution">
    <text evidence="2">The sequence shown here is derived from an EMBL/GenBank/DDBJ whole genome shotgun (WGS) entry which is preliminary data.</text>
</comment>
<accession>A0ABS0EZB1</accession>
<protein>
    <recommendedName>
        <fullName evidence="4">EamA-like transporter family protein</fullName>
    </recommendedName>
</protein>
<name>A0ABS0EZB1_9BACL</name>
<keyword evidence="1" id="KW-1133">Transmembrane helix</keyword>
<feature type="transmembrane region" description="Helical" evidence="1">
    <location>
        <begin position="94"/>
        <end position="112"/>
    </location>
</feature>
<evidence type="ECO:0000313" key="2">
    <source>
        <dbReference type="EMBL" id="MBF8376375.1"/>
    </source>
</evidence>
<reference evidence="2 3" key="1">
    <citation type="submission" date="2020-11" db="EMBL/GenBank/DDBJ databases">
        <title>Genomic insight of Alicyclobacillus mali FL 18 reveals a new arsenic-resistant strain, with potential in environmental biotechnology.</title>
        <authorList>
            <person name="Fiorentino G."/>
            <person name="Gallo G."/>
            <person name="Aulitto M."/>
        </authorList>
    </citation>
    <scope>NUCLEOTIDE SEQUENCE [LARGE SCALE GENOMIC DNA]</scope>
    <source>
        <strain evidence="2 3">FL 18</strain>
    </source>
</reference>
<feature type="transmembrane region" description="Helical" evidence="1">
    <location>
        <begin position="61"/>
        <end position="82"/>
    </location>
</feature>
<proteinExistence type="predicted"/>
<dbReference type="EMBL" id="JADPKZ010000014">
    <property type="protein sequence ID" value="MBF8376375.1"/>
    <property type="molecule type" value="Genomic_DNA"/>
</dbReference>
<keyword evidence="1" id="KW-0812">Transmembrane</keyword>